<protein>
    <recommendedName>
        <fullName evidence="2">DUF6311 domain-containing protein</fullName>
    </recommendedName>
</protein>
<keyword evidence="1" id="KW-0812">Transmembrane</keyword>
<accession>A0A5B7ZYN9</accession>
<feature type="transmembrane region" description="Helical" evidence="1">
    <location>
        <begin position="12"/>
        <end position="35"/>
    </location>
</feature>
<proteinExistence type="predicted"/>
<evidence type="ECO:0000313" key="3">
    <source>
        <dbReference type="EMBL" id="QDA59949.1"/>
    </source>
</evidence>
<dbReference type="InterPro" id="IPR046278">
    <property type="entry name" value="DUF6311"/>
</dbReference>
<feature type="transmembrane region" description="Helical" evidence="1">
    <location>
        <begin position="304"/>
        <end position="325"/>
    </location>
</feature>
<organism evidence="3 4">
    <name type="scientific">Hymenobacter jejuensis</name>
    <dbReference type="NCBI Taxonomy" id="2502781"/>
    <lineage>
        <taxon>Bacteria</taxon>
        <taxon>Pseudomonadati</taxon>
        <taxon>Bacteroidota</taxon>
        <taxon>Cytophagia</taxon>
        <taxon>Cytophagales</taxon>
        <taxon>Hymenobacteraceae</taxon>
        <taxon>Hymenobacter</taxon>
    </lineage>
</organism>
<feature type="transmembrane region" description="Helical" evidence="1">
    <location>
        <begin position="131"/>
        <end position="148"/>
    </location>
</feature>
<keyword evidence="4" id="KW-1185">Reference proteome</keyword>
<keyword evidence="1" id="KW-1133">Transmembrane helix</keyword>
<keyword evidence="1" id="KW-0472">Membrane</keyword>
<feature type="transmembrane region" description="Helical" evidence="1">
    <location>
        <begin position="154"/>
        <end position="173"/>
    </location>
</feature>
<dbReference type="AlphaFoldDB" id="A0A5B7ZYN9"/>
<feature type="transmembrane region" description="Helical" evidence="1">
    <location>
        <begin position="417"/>
        <end position="438"/>
    </location>
</feature>
<evidence type="ECO:0000256" key="1">
    <source>
        <dbReference type="SAM" id="Phobius"/>
    </source>
</evidence>
<feature type="transmembrane region" description="Helical" evidence="1">
    <location>
        <begin position="266"/>
        <end position="284"/>
    </location>
</feature>
<dbReference type="OrthoDB" id="976311at2"/>
<dbReference type="Pfam" id="PF19830">
    <property type="entry name" value="DUF6311"/>
    <property type="match status" value="1"/>
</dbReference>
<feature type="transmembrane region" description="Helical" evidence="1">
    <location>
        <begin position="386"/>
        <end position="405"/>
    </location>
</feature>
<dbReference type="RefSeq" id="WP_139515128.1">
    <property type="nucleotide sequence ID" value="NZ_CP040896.1"/>
</dbReference>
<sequence>MSARTAFRPAGWLWHVLVLLTLILLGAVLFGPVFWHPGQFLFSPIEDGIKNYYTALWYVHHDAAWWFTGMNYPFGEHVVYTDNQPLLAWVLAALQRHGVAVNVVAVFNTTMLLAQLLSAPPLLALLRRCRLPAWYAATVTVLIVLLAPQMERLLGHYALSYACVIPTLWYLVVRATEAGQKGRWYAVYALATLFFGCLHPYYFPISALLLLAYCAVTWWQLPDGWNWRRTLRFWLPVLITVAVPMALFQVALALSDPHAADRPSNPYGFFAYSSSVWSVFFPVEEPIRGWWKSIFHTPDPTWEGQAYVGLTGTFIALATLVRVGFRLVRRQWRRLQRPALPPVLRVSLWAALLILLFSMAWPFRWGLEGLVPYLGPIRQFRSLGRFAWIFYYIYSVYAAYALYQASRWLRLRQQPKWGLALLTTGLLLWAAEGLFSAGHKAYKIQHPQRGAGRMLPAAAAGSLTYPKHLAETNSQSVDYQAIIPIPYYALGSEVFSIFHSDSSSYESMRASLETGLPIAATMLSRTPLYQAQAIQQLLSHPAIDKPLLARLPDRRPFLLVVAANAPRDSAENALLARARILYRDSAVWLAELPLAQLEAREKYLADFQQQASLVAYSGYWASEPAPQVVHRSFDAPDAALAFPNNVAPLLGTGAQAVRRGGLLLANQPITQPGLYEASVWAYVRTEKLPTLHMSLLEAAGAVADSSVVETKYSTDILGDWVRLTARVQVRKPGQRLRVWVQGRKVVIDEFELRPVAATIWRHEPTKGTLVRNNYPLLAMPPFKPTK</sequence>
<dbReference type="Proteomes" id="UP000305398">
    <property type="component" value="Chromosome"/>
</dbReference>
<feature type="transmembrane region" description="Helical" evidence="1">
    <location>
        <begin position="233"/>
        <end position="254"/>
    </location>
</feature>
<feature type="transmembrane region" description="Helical" evidence="1">
    <location>
        <begin position="99"/>
        <end position="119"/>
    </location>
</feature>
<evidence type="ECO:0000313" key="4">
    <source>
        <dbReference type="Proteomes" id="UP000305398"/>
    </source>
</evidence>
<reference evidence="3 4" key="1">
    <citation type="submission" date="2019-06" db="EMBL/GenBank/DDBJ databases">
        <authorList>
            <person name="Srinivasan S."/>
        </authorList>
    </citation>
    <scope>NUCLEOTIDE SEQUENCE [LARGE SCALE GENOMIC DNA]</scope>
    <source>
        <strain evidence="3 4">17J68-5</strain>
    </source>
</reference>
<name>A0A5B7ZYN9_9BACT</name>
<feature type="transmembrane region" description="Helical" evidence="1">
    <location>
        <begin position="185"/>
        <end position="213"/>
    </location>
</feature>
<feature type="transmembrane region" description="Helical" evidence="1">
    <location>
        <begin position="346"/>
        <end position="366"/>
    </location>
</feature>
<dbReference type="EMBL" id="CP040896">
    <property type="protein sequence ID" value="QDA59949.1"/>
    <property type="molecule type" value="Genomic_DNA"/>
</dbReference>
<feature type="domain" description="DUF6311" evidence="2">
    <location>
        <begin position="23"/>
        <end position="408"/>
    </location>
</feature>
<dbReference type="KEGG" id="hyj:FHG12_07415"/>
<evidence type="ECO:0000259" key="2">
    <source>
        <dbReference type="Pfam" id="PF19830"/>
    </source>
</evidence>
<gene>
    <name evidence="3" type="ORF">FHG12_07415</name>
</gene>